<dbReference type="AlphaFoldDB" id="A0A1T4SGY5"/>
<organism evidence="3 4">
    <name type="scientific">Vibrio cincinnatiensis DSM 19608</name>
    <dbReference type="NCBI Taxonomy" id="1123491"/>
    <lineage>
        <taxon>Bacteria</taxon>
        <taxon>Pseudomonadati</taxon>
        <taxon>Pseudomonadota</taxon>
        <taxon>Gammaproteobacteria</taxon>
        <taxon>Vibrionales</taxon>
        <taxon>Vibrionaceae</taxon>
        <taxon>Vibrio</taxon>
    </lineage>
</organism>
<evidence type="ECO:0000313" key="2">
    <source>
        <dbReference type="EMBL" id="SKA26947.1"/>
    </source>
</evidence>
<keyword evidence="1" id="KW-0472">Membrane</keyword>
<keyword evidence="4" id="KW-1185">Reference proteome</keyword>
<keyword evidence="1" id="KW-0812">Transmembrane</keyword>
<reference evidence="3" key="1">
    <citation type="submission" date="2017-02" db="EMBL/GenBank/DDBJ databases">
        <authorList>
            <person name="Peterson S.W."/>
        </authorList>
    </citation>
    <scope>NUCLEOTIDE SEQUENCE [LARGE SCALE GENOMIC DNA]</scope>
    <source>
        <strain evidence="3">DSM 19608</strain>
    </source>
</reference>
<evidence type="ECO:0000313" key="4">
    <source>
        <dbReference type="Proteomes" id="UP000190834"/>
    </source>
</evidence>
<name>A0A1T4SGY5_VIBCI</name>
<gene>
    <name evidence="2" type="ORF">SAMN02745782_03255</name>
    <name evidence="3" type="ORF">SAMN02745782_03269</name>
</gene>
<dbReference type="EMBL" id="FUXB01000026">
    <property type="protein sequence ID" value="SKA26947.1"/>
    <property type="molecule type" value="Genomic_DNA"/>
</dbReference>
<dbReference type="Proteomes" id="UP000190834">
    <property type="component" value="Unassembled WGS sequence"/>
</dbReference>
<sequence length="292" mass="31304">MLSVQEKKQLKHMIEANQHEIFIVSMEEMDAIVRSSPKGNLPHIKNSWQQLKGKAEIGVGYYASADDLRTLSKLIGDLGGVTTKAYVKSYGGKPHIILKGNPRLRYFLTGTKYGINNPKVITIGLGKAGAIHAAKSGGILSIVLLSSYRVVDYFLTDNATLTQLVGSLATDVVKIGITTGASIAAASGFVALGFTVAIGPIAAVVFVGVLTSVALSFLDEHYGITQSIIAGLDEISQNVSRRAEKTKGAFYKKIGTFADSVFDYAVDSAKGILINTAKHTMDKFFSAKPRFQ</sequence>
<keyword evidence="1" id="KW-1133">Transmembrane helix</keyword>
<proteinExistence type="predicted"/>
<feature type="transmembrane region" description="Helical" evidence="1">
    <location>
        <begin position="189"/>
        <end position="218"/>
    </location>
</feature>
<dbReference type="EMBL" id="FUXB01000027">
    <property type="protein sequence ID" value="SKA27198.1"/>
    <property type="molecule type" value="Genomic_DNA"/>
</dbReference>
<reference evidence="4" key="2">
    <citation type="submission" date="2017-02" db="EMBL/GenBank/DDBJ databases">
        <authorList>
            <person name="Varghese N."/>
            <person name="Submissions S."/>
        </authorList>
    </citation>
    <scope>NUCLEOTIDE SEQUENCE [LARGE SCALE GENOMIC DNA]</scope>
    <source>
        <strain evidence="4">DSM 19608</strain>
    </source>
</reference>
<evidence type="ECO:0000313" key="3">
    <source>
        <dbReference type="EMBL" id="SKA27198.1"/>
    </source>
</evidence>
<accession>A0A1T4SGY5</accession>
<evidence type="ECO:0000256" key="1">
    <source>
        <dbReference type="SAM" id="Phobius"/>
    </source>
</evidence>
<dbReference type="OrthoDB" id="5762578at2"/>
<dbReference type="STRING" id="1123491.SAMN02745782_03255"/>
<protein>
    <submittedName>
        <fullName evidence="3">Uncharacterized protein</fullName>
    </submittedName>
</protein>